<proteinExistence type="predicted"/>
<dbReference type="EMBL" id="AFYI01000002">
    <property type="protein sequence ID" value="EHB41274.1"/>
    <property type="molecule type" value="Genomic_DNA"/>
</dbReference>
<evidence type="ECO:0000313" key="2">
    <source>
        <dbReference type="Proteomes" id="UP000004564"/>
    </source>
</evidence>
<comment type="caution">
    <text evidence="1">The sequence shown here is derived from an EMBL/GenBank/DDBJ whole genome shotgun (WGS) entry which is preliminary data.</text>
</comment>
<dbReference type="Proteomes" id="UP000004564">
    <property type="component" value="Chromosome"/>
</dbReference>
<reference evidence="1 2" key="1">
    <citation type="submission" date="2011-09" db="EMBL/GenBank/DDBJ databases">
        <authorList>
            <person name="McClelland M."/>
            <person name="Clifton S."/>
            <person name="Porwollik S."/>
            <person name="Cheng P."/>
            <person name="Wollam A."/>
            <person name="Wang C."/>
            <person name="Pepin K."/>
            <person name="Bhonagiri V."/>
            <person name="Fulton R."/>
            <person name="Fulton L.F."/>
            <person name="Delehaunty K."/>
            <person name="Fronick C."/>
            <person name="O'Laughlin M."/>
            <person name="Godfrey J."/>
            <person name="Waligorski J."/>
            <person name="Appelbaum E."/>
            <person name="Farmer C."/>
            <person name="Strong C."/>
            <person name="Tomlinson C."/>
            <person name="Hou S."/>
            <person name="Minx P."/>
            <person name="Warren W."/>
            <person name="Wilson R.K."/>
        </authorList>
    </citation>
    <scope>NUCLEOTIDE SEQUENCE [LARGE SCALE GENOMIC DNA]</scope>
    <source>
        <strain evidence="2">SARB 27</strain>
    </source>
</reference>
<protein>
    <submittedName>
        <fullName evidence="1">Uncharacterized protein</fullName>
    </submittedName>
</protein>
<evidence type="ECO:0000313" key="1">
    <source>
        <dbReference type="EMBL" id="EHB41274.1"/>
    </source>
</evidence>
<dbReference type="AlphaFoldDB" id="A0A6C8G5P5"/>
<accession>A0A6C8G5P5</accession>
<sequence>MTASCRIPLTPPYLFTHPPAGRIAYIPALRDAPASVTLRTPVAHQPVMTVITVMVRPLIAAAHRARRDTLSLFHQVAVPIVTVHVSQFLFRSYLSLG</sequence>
<name>A0A6C8G5P5_SALIN</name>
<organism evidence="1 2">
    <name type="scientific">Salmonella enterica subsp. enterica serovar Infantis str. SARB27</name>
    <dbReference type="NCBI Taxonomy" id="596155"/>
    <lineage>
        <taxon>Bacteria</taxon>
        <taxon>Pseudomonadati</taxon>
        <taxon>Pseudomonadota</taxon>
        <taxon>Gammaproteobacteria</taxon>
        <taxon>Enterobacterales</taxon>
        <taxon>Enterobacteriaceae</taxon>
        <taxon>Salmonella</taxon>
    </lineage>
</organism>
<gene>
    <name evidence="1" type="ORF">SEENIN0B_01125</name>
</gene>